<dbReference type="Proteomes" id="UP000298061">
    <property type="component" value="Unassembled WGS sequence"/>
</dbReference>
<evidence type="ECO:0000313" key="1">
    <source>
        <dbReference type="EMBL" id="TFY78942.1"/>
    </source>
</evidence>
<dbReference type="AlphaFoldDB" id="A0A4Y9ZVU6"/>
<accession>A0A4Y9ZVU6</accession>
<gene>
    <name evidence="1" type="ORF">EWM64_g5073</name>
</gene>
<dbReference type="EMBL" id="SFCI01000587">
    <property type="protein sequence ID" value="TFY78942.1"/>
    <property type="molecule type" value="Genomic_DNA"/>
</dbReference>
<sequence length="101" mass="11532">MWDAVVRWPIMQLLNQKAIDMDGETKAISETLALAFELLSRSRREADALRAQIEQKRMRPLDEMNAQAKQILADLCPRVSHLRQDVKANLENIANAKAGKY</sequence>
<reference evidence="1 2" key="1">
    <citation type="submission" date="2019-02" db="EMBL/GenBank/DDBJ databases">
        <title>Genome sequencing of the rare red list fungi Hericium alpestre (H. flagellum).</title>
        <authorList>
            <person name="Buettner E."/>
            <person name="Kellner H."/>
        </authorList>
    </citation>
    <scope>NUCLEOTIDE SEQUENCE [LARGE SCALE GENOMIC DNA]</scope>
    <source>
        <strain evidence="1 2">DSM 108284</strain>
    </source>
</reference>
<evidence type="ECO:0000313" key="2">
    <source>
        <dbReference type="Proteomes" id="UP000298061"/>
    </source>
</evidence>
<keyword evidence="2" id="KW-1185">Reference proteome</keyword>
<protein>
    <submittedName>
        <fullName evidence="1">Uncharacterized protein</fullName>
    </submittedName>
</protein>
<organism evidence="1 2">
    <name type="scientific">Hericium alpestre</name>
    <dbReference type="NCBI Taxonomy" id="135208"/>
    <lineage>
        <taxon>Eukaryota</taxon>
        <taxon>Fungi</taxon>
        <taxon>Dikarya</taxon>
        <taxon>Basidiomycota</taxon>
        <taxon>Agaricomycotina</taxon>
        <taxon>Agaricomycetes</taxon>
        <taxon>Russulales</taxon>
        <taxon>Hericiaceae</taxon>
        <taxon>Hericium</taxon>
    </lineage>
</organism>
<name>A0A4Y9ZVU6_9AGAM</name>
<proteinExistence type="predicted"/>
<comment type="caution">
    <text evidence="1">The sequence shown here is derived from an EMBL/GenBank/DDBJ whole genome shotgun (WGS) entry which is preliminary data.</text>
</comment>